<feature type="chain" id="PRO_5012114401" evidence="1">
    <location>
        <begin position="20"/>
        <end position="233"/>
    </location>
</feature>
<accession>A0A1K1PZC6</accession>
<dbReference type="Gene3D" id="2.30.180.10">
    <property type="entry name" value="FAS1 domain"/>
    <property type="match status" value="1"/>
</dbReference>
<evidence type="ECO:0000313" key="4">
    <source>
        <dbReference type="Proteomes" id="UP000183788"/>
    </source>
</evidence>
<dbReference type="InterPro" id="IPR036378">
    <property type="entry name" value="FAS1_dom_sf"/>
</dbReference>
<dbReference type="STRING" id="1004.SAMN05661012_02386"/>
<evidence type="ECO:0000256" key="1">
    <source>
        <dbReference type="SAM" id="SignalP"/>
    </source>
</evidence>
<protein>
    <submittedName>
        <fullName evidence="2">Fasciclin domain-containing protein</fullName>
    </submittedName>
</protein>
<name>A0A1K1PZC6_9BACT</name>
<reference evidence="3 5" key="2">
    <citation type="submission" date="2023-11" db="EMBL/GenBank/DDBJ databases">
        <title>MicrobeMod: A computational toolkit for identifying prokaryotic methylation and restriction-modification with nanopore sequencing.</title>
        <authorList>
            <person name="Crits-Christoph A."/>
            <person name="Kang S.C."/>
            <person name="Lee H."/>
            <person name="Ostrov N."/>
        </authorList>
    </citation>
    <scope>NUCLEOTIDE SEQUENCE [LARGE SCALE GENOMIC DNA]</scope>
    <source>
        <strain evidence="3 5">ATCC 23090</strain>
    </source>
</reference>
<keyword evidence="5" id="KW-1185">Reference proteome</keyword>
<dbReference type="PROSITE" id="PS51257">
    <property type="entry name" value="PROKAR_LIPOPROTEIN"/>
    <property type="match status" value="1"/>
</dbReference>
<dbReference type="EMBL" id="FPIZ01000006">
    <property type="protein sequence ID" value="SFW52821.1"/>
    <property type="molecule type" value="Genomic_DNA"/>
</dbReference>
<gene>
    <name evidence="2" type="ORF">SAMN05661012_02386</name>
    <name evidence="3" type="ORF">SR876_15670</name>
</gene>
<dbReference type="Proteomes" id="UP000183788">
    <property type="component" value="Unassembled WGS sequence"/>
</dbReference>
<sequence>MLRMILFFSLVLMSLFACKKDQYYRDSGTQDPHFKGNTLAYLDAVPFFFDSVAQVVRLAGMEDVFTKDTLTFFAPTDLSIRNMVQTLNENLYRYGYDTVKTLADIPPVVWQKYLQRYMFHGANQLKDFPQIDFSLKSIYPGQDYLSWNNTTLNVGVVFADDNGVKYVGYRQLTLSYIPDLTYPLDNWNTAFVSSSNILTDNGVVHALDKNHYFFGFDIAGFVYDMISVMQTGG</sequence>
<evidence type="ECO:0000313" key="3">
    <source>
        <dbReference type="EMBL" id="WQG92959.1"/>
    </source>
</evidence>
<dbReference type="OrthoDB" id="1097608at2"/>
<keyword evidence="1" id="KW-0732">Signal</keyword>
<dbReference type="SUPFAM" id="SSF82153">
    <property type="entry name" value="FAS1 domain"/>
    <property type="match status" value="1"/>
</dbReference>
<dbReference type="Proteomes" id="UP001326715">
    <property type="component" value="Chromosome"/>
</dbReference>
<dbReference type="RefSeq" id="WP_143150702.1">
    <property type="nucleotide sequence ID" value="NZ_CBHWAX010000005.1"/>
</dbReference>
<feature type="signal peptide" evidence="1">
    <location>
        <begin position="1"/>
        <end position="19"/>
    </location>
</feature>
<evidence type="ECO:0000313" key="5">
    <source>
        <dbReference type="Proteomes" id="UP001326715"/>
    </source>
</evidence>
<dbReference type="AlphaFoldDB" id="A0A1K1PZC6"/>
<proteinExistence type="predicted"/>
<organism evidence="2 4">
    <name type="scientific">Chitinophaga sancti</name>
    <dbReference type="NCBI Taxonomy" id="1004"/>
    <lineage>
        <taxon>Bacteria</taxon>
        <taxon>Pseudomonadati</taxon>
        <taxon>Bacteroidota</taxon>
        <taxon>Chitinophagia</taxon>
        <taxon>Chitinophagales</taxon>
        <taxon>Chitinophagaceae</taxon>
        <taxon>Chitinophaga</taxon>
    </lineage>
</organism>
<dbReference type="EMBL" id="CP140154">
    <property type="protein sequence ID" value="WQG92959.1"/>
    <property type="molecule type" value="Genomic_DNA"/>
</dbReference>
<reference evidence="2 4" key="1">
    <citation type="submission" date="2016-11" db="EMBL/GenBank/DDBJ databases">
        <authorList>
            <person name="Jaros S."/>
            <person name="Januszkiewicz K."/>
            <person name="Wedrychowicz H."/>
        </authorList>
    </citation>
    <scope>NUCLEOTIDE SEQUENCE [LARGE SCALE GENOMIC DNA]</scope>
    <source>
        <strain evidence="2 4">DSM 784</strain>
    </source>
</reference>
<evidence type="ECO:0000313" key="2">
    <source>
        <dbReference type="EMBL" id="SFW52821.1"/>
    </source>
</evidence>